<protein>
    <submittedName>
        <fullName evidence="4">Matrix-remodeling-associated protein 7</fullName>
    </submittedName>
</protein>
<dbReference type="Proteomes" id="UP000095283">
    <property type="component" value="Unplaced"/>
</dbReference>
<dbReference type="WBParaSite" id="Hba_00388">
    <property type="protein sequence ID" value="Hba_00388"/>
    <property type="gene ID" value="Hba_00388"/>
</dbReference>
<reference evidence="4" key="1">
    <citation type="submission" date="2016-11" db="UniProtKB">
        <authorList>
            <consortium name="WormBaseParasite"/>
        </authorList>
    </citation>
    <scope>IDENTIFICATION</scope>
</reference>
<sequence length="235" mass="27018">MTSKVANGSGMGAPRPPFRRQGSSSAGVHPMTVALPPVQKVDYSVTKVRLRCLCLLHNHILTSNYKLYTKYLYYLFFVGGARTWAVLLVFMFLCSSLYTVFSTKEAKELAVDADISEDQDDLPGQHHKNMRDTAPEDYRRVTHKSYEETSDQYNIQTDVKLTDADDEAEQDSGLEHQLFAGLRKKIEKNMQRAKDIIVKKELEQLMTDNGKKEEEEHIYVREVKLLFSLRSKKYI</sequence>
<evidence type="ECO:0000256" key="1">
    <source>
        <dbReference type="SAM" id="MobiDB-lite"/>
    </source>
</evidence>
<accession>A0A1I7W702</accession>
<feature type="region of interest" description="Disordered" evidence="1">
    <location>
        <begin position="1"/>
        <end position="27"/>
    </location>
</feature>
<keyword evidence="2" id="KW-0472">Membrane</keyword>
<name>A0A1I7W702_HETBA</name>
<keyword evidence="3" id="KW-1185">Reference proteome</keyword>
<keyword evidence="2" id="KW-1133">Transmembrane helix</keyword>
<evidence type="ECO:0000313" key="4">
    <source>
        <dbReference type="WBParaSite" id="Hba_00388"/>
    </source>
</evidence>
<organism evidence="3 4">
    <name type="scientific">Heterorhabditis bacteriophora</name>
    <name type="common">Entomopathogenic nematode worm</name>
    <dbReference type="NCBI Taxonomy" id="37862"/>
    <lineage>
        <taxon>Eukaryota</taxon>
        <taxon>Metazoa</taxon>
        <taxon>Ecdysozoa</taxon>
        <taxon>Nematoda</taxon>
        <taxon>Chromadorea</taxon>
        <taxon>Rhabditida</taxon>
        <taxon>Rhabditina</taxon>
        <taxon>Rhabditomorpha</taxon>
        <taxon>Strongyloidea</taxon>
        <taxon>Heterorhabditidae</taxon>
        <taxon>Heterorhabditis</taxon>
    </lineage>
</organism>
<dbReference type="AlphaFoldDB" id="A0A1I7W702"/>
<evidence type="ECO:0000313" key="3">
    <source>
        <dbReference type="Proteomes" id="UP000095283"/>
    </source>
</evidence>
<proteinExistence type="predicted"/>
<feature type="transmembrane region" description="Helical" evidence="2">
    <location>
        <begin position="71"/>
        <end position="94"/>
    </location>
</feature>
<keyword evidence="2" id="KW-0812">Transmembrane</keyword>
<evidence type="ECO:0000256" key="2">
    <source>
        <dbReference type="SAM" id="Phobius"/>
    </source>
</evidence>